<feature type="region of interest" description="Disordered" evidence="1">
    <location>
        <begin position="36"/>
        <end position="66"/>
    </location>
</feature>
<dbReference type="EMBL" id="DSJL01000011">
    <property type="protein sequence ID" value="HEF66415.1"/>
    <property type="molecule type" value="Genomic_DNA"/>
</dbReference>
<protein>
    <submittedName>
        <fullName evidence="2">Uncharacterized protein</fullName>
    </submittedName>
</protein>
<name>A0A7C1G176_THERO</name>
<sequence>MRTVIRYTILNQDGQPVIRAVRVVYPATARVAPLPQTVPTEQRAATEELRQTERIRARERREPSGE</sequence>
<dbReference type="AlphaFoldDB" id="A0A7C1G176"/>
<proteinExistence type="predicted"/>
<organism evidence="2">
    <name type="scientific">Thermomicrobium roseum</name>
    <dbReference type="NCBI Taxonomy" id="500"/>
    <lineage>
        <taxon>Bacteria</taxon>
        <taxon>Pseudomonadati</taxon>
        <taxon>Thermomicrobiota</taxon>
        <taxon>Thermomicrobia</taxon>
        <taxon>Thermomicrobiales</taxon>
        <taxon>Thermomicrobiaceae</taxon>
        <taxon>Thermomicrobium</taxon>
    </lineage>
</organism>
<reference evidence="2" key="1">
    <citation type="journal article" date="2020" name="mSystems">
        <title>Genome- and Community-Level Interaction Insights into Carbon Utilization and Element Cycling Functions of Hydrothermarchaeota in Hydrothermal Sediment.</title>
        <authorList>
            <person name="Zhou Z."/>
            <person name="Liu Y."/>
            <person name="Xu W."/>
            <person name="Pan J."/>
            <person name="Luo Z.H."/>
            <person name="Li M."/>
        </authorList>
    </citation>
    <scope>NUCLEOTIDE SEQUENCE [LARGE SCALE GENOMIC DNA]</scope>
    <source>
        <strain evidence="2">SpSt-222</strain>
    </source>
</reference>
<feature type="compositionally biased region" description="Basic and acidic residues" evidence="1">
    <location>
        <begin position="44"/>
        <end position="66"/>
    </location>
</feature>
<comment type="caution">
    <text evidence="2">The sequence shown here is derived from an EMBL/GenBank/DDBJ whole genome shotgun (WGS) entry which is preliminary data.</text>
</comment>
<accession>A0A7C1G176</accession>
<gene>
    <name evidence="2" type="ORF">ENP47_12580</name>
</gene>
<evidence type="ECO:0000256" key="1">
    <source>
        <dbReference type="SAM" id="MobiDB-lite"/>
    </source>
</evidence>
<evidence type="ECO:0000313" key="2">
    <source>
        <dbReference type="EMBL" id="HEF66415.1"/>
    </source>
</evidence>